<accession>A0AB39U7N8</accession>
<dbReference type="AlphaFoldDB" id="A0AB39U7N8"/>
<reference evidence="1" key="1">
    <citation type="submission" date="2023-07" db="EMBL/GenBank/DDBJ databases">
        <title>Bifidobacterium aquikefiriaerophilum sp. nov. and Bifidobacterium eccum sp. nov., isolated from water kefir.</title>
        <authorList>
            <person name="Breselge S."/>
            <person name="Bellassi P."/>
            <person name="Barcenilla C."/>
            <person name="Alvarez-Ordonez A."/>
            <person name="Morelli L."/>
            <person name="Cotter P.D."/>
        </authorList>
    </citation>
    <scope>NUCLEOTIDE SEQUENCE</scope>
    <source>
        <strain evidence="1">WK041_4_12</strain>
    </source>
</reference>
<evidence type="ECO:0008006" key="2">
    <source>
        <dbReference type="Google" id="ProtNLM"/>
    </source>
</evidence>
<sequence>MTVATFIARVVIAIIVWSADEAEHSIGINKACPDITDVLLSNWKPGVCGSNTIRDINREGKNIRATSAARYIARSKVSSTMKMTHRSLGTGAEALNTAWR</sequence>
<dbReference type="RefSeq" id="WP_369344636.1">
    <property type="nucleotide sequence ID" value="NZ_CP129674.1"/>
</dbReference>
<name>A0AB39U7N8_9BIFI</name>
<dbReference type="EMBL" id="CP129674">
    <property type="protein sequence ID" value="XDS45096.1"/>
    <property type="molecule type" value="Genomic_DNA"/>
</dbReference>
<protein>
    <recommendedName>
        <fullName evidence="2">Transposase</fullName>
    </recommendedName>
</protein>
<dbReference type="KEGG" id="baqk:QN215_02930"/>
<gene>
    <name evidence="1" type="ORF">QN215_02930</name>
</gene>
<organism evidence="1">
    <name type="scientific">Bifidobacterium aquikefiricola</name>
    <dbReference type="NCBI Taxonomy" id="3059038"/>
    <lineage>
        <taxon>Bacteria</taxon>
        <taxon>Bacillati</taxon>
        <taxon>Actinomycetota</taxon>
        <taxon>Actinomycetes</taxon>
        <taxon>Bifidobacteriales</taxon>
        <taxon>Bifidobacteriaceae</taxon>
        <taxon>Bifidobacterium</taxon>
    </lineage>
</organism>
<evidence type="ECO:0000313" key="1">
    <source>
        <dbReference type="EMBL" id="XDS45096.1"/>
    </source>
</evidence>
<proteinExistence type="predicted"/>